<dbReference type="InterPro" id="IPR050126">
    <property type="entry name" value="Ap4A_hydrolase"/>
</dbReference>
<dbReference type="RefSeq" id="WP_188994448.1">
    <property type="nucleotide sequence ID" value="NZ_BMHP01000003.1"/>
</dbReference>
<comment type="similarity">
    <text evidence="1">Belongs to the metallophosphoesterase superfamily. YfcE family.</text>
</comment>
<dbReference type="InterPro" id="IPR011152">
    <property type="entry name" value="Pesterase_MJ0912"/>
</dbReference>
<gene>
    <name evidence="3" type="ORF">GCM10010911_41200</name>
</gene>
<name>A0A916Z6Q5_9BACL</name>
<dbReference type="SUPFAM" id="SSF56300">
    <property type="entry name" value="Metallo-dependent phosphatases"/>
    <property type="match status" value="1"/>
</dbReference>
<dbReference type="PANTHER" id="PTHR42850">
    <property type="entry name" value="METALLOPHOSPHOESTERASE"/>
    <property type="match status" value="1"/>
</dbReference>
<dbReference type="Gene3D" id="3.60.21.10">
    <property type="match status" value="1"/>
</dbReference>
<sequence>MKIAALYDIHGNYPALHAVLKELESIEPDILFIGGDIVSGPMPLQTLQTLRNFTGNVQMIRGNGEREVAEVLEGKTIPFLDKKGIEKQKWVAKQLTSSDRQFLASLPETKVLTANGLGEILFCHATPHSDEEIFTPLTPDEHVKTLFHSVEQPFIFCGHTHLPFVRKIDDKQIINPGSVGMPYTGNPGAYWALIDENGFELKYTSYDLEEASKAILKSGDPEAEEFIENYIKNTMQEDQAINMIEKLAEQRRKKDS</sequence>
<evidence type="ECO:0000259" key="2">
    <source>
        <dbReference type="Pfam" id="PF12850"/>
    </source>
</evidence>
<organism evidence="3 4">
    <name type="scientific">Paenibacillus nasutitermitis</name>
    <dbReference type="NCBI Taxonomy" id="1652958"/>
    <lineage>
        <taxon>Bacteria</taxon>
        <taxon>Bacillati</taxon>
        <taxon>Bacillota</taxon>
        <taxon>Bacilli</taxon>
        <taxon>Bacillales</taxon>
        <taxon>Paenibacillaceae</taxon>
        <taxon>Paenibacillus</taxon>
    </lineage>
</organism>
<comment type="caution">
    <text evidence="3">The sequence shown here is derived from an EMBL/GenBank/DDBJ whole genome shotgun (WGS) entry which is preliminary data.</text>
</comment>
<dbReference type="PANTHER" id="PTHR42850:SF2">
    <property type="entry name" value="BLL5683 PROTEIN"/>
    <property type="match status" value="1"/>
</dbReference>
<reference evidence="3" key="2">
    <citation type="submission" date="2020-09" db="EMBL/GenBank/DDBJ databases">
        <authorList>
            <person name="Sun Q."/>
            <person name="Zhou Y."/>
        </authorList>
    </citation>
    <scope>NUCLEOTIDE SEQUENCE</scope>
    <source>
        <strain evidence="3">CGMCC 1.15178</strain>
    </source>
</reference>
<protein>
    <submittedName>
        <fullName evidence="3">DeoR family transcriptional regulator</fullName>
    </submittedName>
</protein>
<evidence type="ECO:0000256" key="1">
    <source>
        <dbReference type="ARBA" id="ARBA00008950"/>
    </source>
</evidence>
<dbReference type="Pfam" id="PF12850">
    <property type="entry name" value="Metallophos_2"/>
    <property type="match status" value="1"/>
</dbReference>
<dbReference type="Proteomes" id="UP000612456">
    <property type="component" value="Unassembled WGS sequence"/>
</dbReference>
<dbReference type="GO" id="GO:0016791">
    <property type="term" value="F:phosphatase activity"/>
    <property type="evidence" value="ECO:0007669"/>
    <property type="project" value="TreeGrafter"/>
</dbReference>
<accession>A0A916Z6Q5</accession>
<evidence type="ECO:0000313" key="3">
    <source>
        <dbReference type="EMBL" id="GGD78866.1"/>
    </source>
</evidence>
<dbReference type="GO" id="GO:0005737">
    <property type="term" value="C:cytoplasm"/>
    <property type="evidence" value="ECO:0007669"/>
    <property type="project" value="TreeGrafter"/>
</dbReference>
<dbReference type="EMBL" id="BMHP01000003">
    <property type="protein sequence ID" value="GGD78866.1"/>
    <property type="molecule type" value="Genomic_DNA"/>
</dbReference>
<keyword evidence="4" id="KW-1185">Reference proteome</keyword>
<reference evidence="3" key="1">
    <citation type="journal article" date="2014" name="Int. J. Syst. Evol. Microbiol.">
        <title>Complete genome sequence of Corynebacterium casei LMG S-19264T (=DSM 44701T), isolated from a smear-ripened cheese.</title>
        <authorList>
            <consortium name="US DOE Joint Genome Institute (JGI-PGF)"/>
            <person name="Walter F."/>
            <person name="Albersmeier A."/>
            <person name="Kalinowski J."/>
            <person name="Ruckert C."/>
        </authorList>
    </citation>
    <scope>NUCLEOTIDE SEQUENCE</scope>
    <source>
        <strain evidence="3">CGMCC 1.15178</strain>
    </source>
</reference>
<dbReference type="InterPro" id="IPR029052">
    <property type="entry name" value="Metallo-depent_PP-like"/>
</dbReference>
<evidence type="ECO:0000313" key="4">
    <source>
        <dbReference type="Proteomes" id="UP000612456"/>
    </source>
</evidence>
<feature type="domain" description="Calcineurin-like phosphoesterase" evidence="2">
    <location>
        <begin position="1"/>
        <end position="190"/>
    </location>
</feature>
<proteinExistence type="inferred from homology"/>
<dbReference type="PIRSF" id="PIRSF000883">
    <property type="entry name" value="Pesterase_MJ0912"/>
    <property type="match status" value="1"/>
</dbReference>
<dbReference type="AlphaFoldDB" id="A0A916Z6Q5"/>
<dbReference type="InterPro" id="IPR024654">
    <property type="entry name" value="Calcineurin-like_PHP_lpxH"/>
</dbReference>